<dbReference type="PANTHER" id="PTHR43900">
    <property type="entry name" value="GLUTATHIONE S-TRANSFERASE RHO"/>
    <property type="match status" value="1"/>
</dbReference>
<dbReference type="InterPro" id="IPR040079">
    <property type="entry name" value="Glutathione_S-Trfase"/>
</dbReference>
<keyword evidence="3 7" id="KW-0808">Transferase</keyword>
<dbReference type="GO" id="GO:0005737">
    <property type="term" value="C:cytoplasm"/>
    <property type="evidence" value="ECO:0007669"/>
    <property type="project" value="TreeGrafter"/>
</dbReference>
<feature type="domain" description="GST N-terminal" evidence="5">
    <location>
        <begin position="1"/>
        <end position="81"/>
    </location>
</feature>
<dbReference type="InterPro" id="IPR010987">
    <property type="entry name" value="Glutathione-S-Trfase_C-like"/>
</dbReference>
<dbReference type="STRING" id="2094558.A0A314YVB0"/>
<evidence type="ECO:0000259" key="5">
    <source>
        <dbReference type="PROSITE" id="PS50404"/>
    </source>
</evidence>
<evidence type="ECO:0000313" key="8">
    <source>
        <dbReference type="Proteomes" id="UP000250321"/>
    </source>
</evidence>
<dbReference type="Pfam" id="PF02798">
    <property type="entry name" value="GST_N"/>
    <property type="match status" value="1"/>
</dbReference>
<dbReference type="Proteomes" id="UP000250321">
    <property type="component" value="Unassembled WGS sequence"/>
</dbReference>
<dbReference type="GO" id="GO:0004364">
    <property type="term" value="F:glutathione transferase activity"/>
    <property type="evidence" value="ECO:0007669"/>
    <property type="project" value="UniProtKB-EC"/>
</dbReference>
<dbReference type="EMBL" id="PJQY01000528">
    <property type="protein sequence ID" value="PQQ10269.1"/>
    <property type="molecule type" value="Genomic_DNA"/>
</dbReference>
<gene>
    <name evidence="7" type="ORF">Pyn_05162</name>
</gene>
<dbReference type="AlphaFoldDB" id="A0A314YVB0"/>
<dbReference type="SUPFAM" id="SSF52833">
    <property type="entry name" value="Thioredoxin-like"/>
    <property type="match status" value="1"/>
</dbReference>
<accession>A0A314YVB0</accession>
<dbReference type="GO" id="GO:0043295">
    <property type="term" value="F:glutathione binding"/>
    <property type="evidence" value="ECO:0007669"/>
    <property type="project" value="TreeGrafter"/>
</dbReference>
<comment type="caution">
    <text evidence="7">The sequence shown here is derived from an EMBL/GenBank/DDBJ whole genome shotgun (WGS) entry which is preliminary data.</text>
</comment>
<dbReference type="FunFam" id="3.40.30.10:FF:000016">
    <property type="entry name" value="Glutathione S-transferase F2"/>
    <property type="match status" value="1"/>
</dbReference>
<dbReference type="EC" id="2.5.1.18" evidence="2"/>
<evidence type="ECO:0000256" key="2">
    <source>
        <dbReference type="ARBA" id="ARBA00012452"/>
    </source>
</evidence>
<dbReference type="SFLD" id="SFLDS00019">
    <property type="entry name" value="Glutathione_Transferase_(cytos"/>
    <property type="match status" value="1"/>
</dbReference>
<organism evidence="7 8">
    <name type="scientific">Prunus yedoensis var. nudiflora</name>
    <dbReference type="NCBI Taxonomy" id="2094558"/>
    <lineage>
        <taxon>Eukaryota</taxon>
        <taxon>Viridiplantae</taxon>
        <taxon>Streptophyta</taxon>
        <taxon>Embryophyta</taxon>
        <taxon>Tracheophyta</taxon>
        <taxon>Spermatophyta</taxon>
        <taxon>Magnoliopsida</taxon>
        <taxon>eudicotyledons</taxon>
        <taxon>Gunneridae</taxon>
        <taxon>Pentapetalae</taxon>
        <taxon>rosids</taxon>
        <taxon>fabids</taxon>
        <taxon>Rosales</taxon>
        <taxon>Rosaceae</taxon>
        <taxon>Amygdaloideae</taxon>
        <taxon>Amygdaleae</taxon>
        <taxon>Prunus</taxon>
    </lineage>
</organism>
<name>A0A314YVB0_PRUYE</name>
<dbReference type="InterPro" id="IPR036282">
    <property type="entry name" value="Glutathione-S-Trfase_C_sf"/>
</dbReference>
<dbReference type="SFLD" id="SFLDG00358">
    <property type="entry name" value="Main_(cytGST)"/>
    <property type="match status" value="1"/>
</dbReference>
<evidence type="ECO:0000256" key="3">
    <source>
        <dbReference type="ARBA" id="ARBA00022679"/>
    </source>
</evidence>
<dbReference type="Gene3D" id="3.40.30.10">
    <property type="entry name" value="Glutaredoxin"/>
    <property type="match status" value="1"/>
</dbReference>
<sequence>MVVKVYGPFYASPKRVLVCLVEKEIEFETSPIDLFKGEHKDPEFLKLQPFGQVPVIQDGDYTLYESRAIMRYYAEKFKSQGTELLGKTIEERGLVEQWLEVEAQRFHHPVYKLVVHILLASALGFPSDPKIIQESEAKLGSLADLSHLPFSQHLVADLGKEHMIRDRKHVSAWWDDISNRPSWKKVLQLGVFELPK</sequence>
<evidence type="ECO:0000259" key="6">
    <source>
        <dbReference type="PROSITE" id="PS50405"/>
    </source>
</evidence>
<dbReference type="InterPro" id="IPR004045">
    <property type="entry name" value="Glutathione_S-Trfase_N"/>
</dbReference>
<dbReference type="OrthoDB" id="422574at2759"/>
<protein>
    <recommendedName>
        <fullName evidence="2">glutathione transferase</fullName>
        <ecNumber evidence="2">2.5.1.18</ecNumber>
    </recommendedName>
</protein>
<proteinExistence type="inferred from homology"/>
<comment type="catalytic activity">
    <reaction evidence="4">
        <text>RX + glutathione = an S-substituted glutathione + a halide anion + H(+)</text>
        <dbReference type="Rhea" id="RHEA:16437"/>
        <dbReference type="ChEBI" id="CHEBI:15378"/>
        <dbReference type="ChEBI" id="CHEBI:16042"/>
        <dbReference type="ChEBI" id="CHEBI:17792"/>
        <dbReference type="ChEBI" id="CHEBI:57925"/>
        <dbReference type="ChEBI" id="CHEBI:90779"/>
        <dbReference type="EC" id="2.5.1.18"/>
    </reaction>
</comment>
<evidence type="ECO:0000313" key="7">
    <source>
        <dbReference type="EMBL" id="PQQ10269.1"/>
    </source>
</evidence>
<evidence type="ECO:0000256" key="1">
    <source>
        <dbReference type="ARBA" id="ARBA00010128"/>
    </source>
</evidence>
<dbReference type="PROSITE" id="PS50404">
    <property type="entry name" value="GST_NTER"/>
    <property type="match status" value="1"/>
</dbReference>
<dbReference type="PROSITE" id="PS50405">
    <property type="entry name" value="GST_CTER"/>
    <property type="match status" value="1"/>
</dbReference>
<reference evidence="7 8" key="1">
    <citation type="submission" date="2018-02" db="EMBL/GenBank/DDBJ databases">
        <title>Draft genome of wild Prunus yedoensis var. nudiflora.</title>
        <authorList>
            <person name="Baek S."/>
            <person name="Kim J.-H."/>
            <person name="Choi K."/>
            <person name="Kim G.-B."/>
            <person name="Cho A."/>
            <person name="Jang H."/>
            <person name="Shin C.-H."/>
            <person name="Yu H.-J."/>
            <person name="Mun J.-H."/>
        </authorList>
    </citation>
    <scope>NUCLEOTIDE SEQUENCE [LARGE SCALE GENOMIC DNA]</scope>
    <source>
        <strain evidence="8">cv. Jeju island</strain>
        <tissue evidence="7">Leaf</tissue>
    </source>
</reference>
<feature type="domain" description="GST C-terminal" evidence="6">
    <location>
        <begin position="46"/>
        <end position="196"/>
    </location>
</feature>
<dbReference type="Gene3D" id="1.20.1050.10">
    <property type="match status" value="2"/>
</dbReference>
<dbReference type="SUPFAM" id="SSF47616">
    <property type="entry name" value="GST C-terminal domain-like"/>
    <property type="match status" value="1"/>
</dbReference>
<comment type="similarity">
    <text evidence="1">Belongs to the GST superfamily. Phi family.</text>
</comment>
<dbReference type="GO" id="GO:0006749">
    <property type="term" value="P:glutathione metabolic process"/>
    <property type="evidence" value="ECO:0007669"/>
    <property type="project" value="TreeGrafter"/>
</dbReference>
<evidence type="ECO:0000256" key="4">
    <source>
        <dbReference type="ARBA" id="ARBA00047960"/>
    </source>
</evidence>
<dbReference type="PANTHER" id="PTHR43900:SF45">
    <property type="entry name" value="GLUTATHIONE S-TRANSFERASE F9"/>
    <property type="match status" value="1"/>
</dbReference>
<dbReference type="InterPro" id="IPR036249">
    <property type="entry name" value="Thioredoxin-like_sf"/>
</dbReference>
<keyword evidence="8" id="KW-1185">Reference proteome</keyword>
<dbReference type="CDD" id="cd03053">
    <property type="entry name" value="GST_N_Phi"/>
    <property type="match status" value="1"/>
</dbReference>